<dbReference type="EMBL" id="BLPF01000001">
    <property type="protein sequence ID" value="GFJ76430.1"/>
    <property type="molecule type" value="Genomic_DNA"/>
</dbReference>
<keyword evidence="4 7" id="KW-0274">FAD</keyword>
<dbReference type="PANTHER" id="PTHR46568:SF1">
    <property type="entry name" value="ALKYLDIHYDROXYACETONEPHOSPHATE SYNTHASE, PEROXISOMAL"/>
    <property type="match status" value="1"/>
</dbReference>
<comment type="cofactor">
    <cofactor evidence="1 7">
        <name>FAD</name>
        <dbReference type="ChEBI" id="CHEBI:57692"/>
    </cofactor>
</comment>
<dbReference type="Gene3D" id="3.40.462.40">
    <property type="entry name" value="FAD-linked oxidase, cap domain/gating helix"/>
    <property type="match status" value="1"/>
</dbReference>
<comment type="similarity">
    <text evidence="2">Belongs to the FAD-binding oxidoreductase/transferase type 4 family.</text>
</comment>
<reference evidence="10 11" key="1">
    <citation type="submission" date="2020-03" db="EMBL/GenBank/DDBJ databases">
        <title>Whole genome shotgun sequence of Phytohabitans houttuyneae NBRC 108639.</title>
        <authorList>
            <person name="Komaki H."/>
            <person name="Tamura T."/>
        </authorList>
    </citation>
    <scope>NUCLEOTIDE SEQUENCE [LARGE SCALE GENOMIC DNA]</scope>
    <source>
        <strain evidence="10 11">NBRC 108639</strain>
    </source>
</reference>
<dbReference type="Pfam" id="PF02913">
    <property type="entry name" value="FAD-oxidase_C"/>
    <property type="match status" value="1"/>
</dbReference>
<evidence type="ECO:0000259" key="9">
    <source>
        <dbReference type="PROSITE" id="PS51387"/>
    </source>
</evidence>
<feature type="domain" description="FAD-binding PCMH-type" evidence="9">
    <location>
        <begin position="97"/>
        <end position="277"/>
    </location>
</feature>
<evidence type="ECO:0000256" key="1">
    <source>
        <dbReference type="ARBA" id="ARBA00001974"/>
    </source>
</evidence>
<evidence type="ECO:0000256" key="5">
    <source>
        <dbReference type="PIRSR" id="PIRSR625650-1"/>
    </source>
</evidence>
<dbReference type="InterPro" id="IPR006094">
    <property type="entry name" value="Oxid_FAD_bind_N"/>
</dbReference>
<keyword evidence="11" id="KW-1185">Reference proteome</keyword>
<reference evidence="10 11" key="2">
    <citation type="submission" date="2020-03" db="EMBL/GenBank/DDBJ databases">
        <authorList>
            <person name="Ichikawa N."/>
            <person name="Kimura A."/>
            <person name="Kitahashi Y."/>
            <person name="Uohara A."/>
        </authorList>
    </citation>
    <scope>NUCLEOTIDE SEQUENCE [LARGE SCALE GENOMIC DNA]</scope>
    <source>
        <strain evidence="10 11">NBRC 108639</strain>
    </source>
</reference>
<dbReference type="InterPro" id="IPR025650">
    <property type="entry name" value="Alkyl-DHAP_Synthase"/>
</dbReference>
<dbReference type="InterPro" id="IPR004113">
    <property type="entry name" value="FAD-bd_oxidored_4_C"/>
</dbReference>
<evidence type="ECO:0000313" key="11">
    <source>
        <dbReference type="Proteomes" id="UP000482800"/>
    </source>
</evidence>
<dbReference type="InterPro" id="IPR016166">
    <property type="entry name" value="FAD-bd_PCMH"/>
</dbReference>
<evidence type="ECO:0000313" key="10">
    <source>
        <dbReference type="EMBL" id="GFJ76430.1"/>
    </source>
</evidence>
<dbReference type="Gene3D" id="1.10.45.10">
    <property type="entry name" value="Vanillyl-alcohol Oxidase, Chain A, domain 4"/>
    <property type="match status" value="1"/>
</dbReference>
<gene>
    <name evidence="10" type="ORF">Phou_006100</name>
</gene>
<name>A0A6V8JYQ8_9ACTN</name>
<evidence type="ECO:0000256" key="4">
    <source>
        <dbReference type="ARBA" id="ARBA00022827"/>
    </source>
</evidence>
<accession>A0A6V8JYQ8</accession>
<evidence type="ECO:0000256" key="3">
    <source>
        <dbReference type="ARBA" id="ARBA00022630"/>
    </source>
</evidence>
<dbReference type="GO" id="GO:0008610">
    <property type="term" value="P:lipid biosynthetic process"/>
    <property type="evidence" value="ECO:0007669"/>
    <property type="project" value="InterPro"/>
</dbReference>
<protein>
    <submittedName>
        <fullName evidence="10">Alkyldihydroxyacetonephosphate synthase</fullName>
    </submittedName>
</protein>
<sequence length="508" mass="52951">MSESAEERWAGWGDPAAAVSLPPSIAALLEALGVRPAAPSVDVADVRVPESRLPDEVRQALAAVVGAANVLTGPEARARHGGGKSTADLVRQRAGDAAGAPDAVIYPGGHDEVVAVLRACTERRIAVVPFGGGTSVVGGVGPSLSGRPRIALDLRRLDRLVELDEVSRTATFEAGVRAPRAEEILAARGFTLGHVPQSYEYASLGGFAATRSSGQASAGYGRFDDMVVALTVATPVGTVHTGRAPASAAGPDLRQLFLGSEGALGVVTSLTVRLRPQPVSRRYEGWRFESFEAGALAVRRLAQDGPRPAVVRLSDEYESALGPAAGGCLLVLGYDDGTDADAVLAADGGTALGPEPGQRWAAERFAAPYLRDALLDAGAYAETLETAAFWSRLPALYAQVRAALLDSLDRALVLCHISHVYETGASLYFTVVVAQGDDPVGAWQRAKARASDAILAAGGTISHHHGVGTEHRDWYAREIGPLGVDALRAVKAVLDPQGIMNPEVLIPD</sequence>
<dbReference type="Gene3D" id="3.30.70.3450">
    <property type="match status" value="1"/>
</dbReference>
<dbReference type="GO" id="GO:0008609">
    <property type="term" value="F:alkylglycerone-phosphate synthase activity"/>
    <property type="evidence" value="ECO:0007669"/>
    <property type="project" value="InterPro"/>
</dbReference>
<dbReference type="PANTHER" id="PTHR46568">
    <property type="entry name" value="ALKYLDIHYDROXYACETONEPHOSPHATE SYNTHASE, PEROXISOMAL"/>
    <property type="match status" value="1"/>
</dbReference>
<feature type="binding site" evidence="7">
    <location>
        <begin position="129"/>
        <end position="135"/>
    </location>
    <ligand>
        <name>FAD</name>
        <dbReference type="ChEBI" id="CHEBI:57692"/>
    </ligand>
</feature>
<dbReference type="SUPFAM" id="SSF56176">
    <property type="entry name" value="FAD-binding/transporter-associated domain-like"/>
    <property type="match status" value="1"/>
</dbReference>
<dbReference type="Proteomes" id="UP000482800">
    <property type="component" value="Unassembled WGS sequence"/>
</dbReference>
<feature type="site" description="Important for enzyme activity" evidence="8">
    <location>
        <position position="312"/>
    </location>
</feature>
<organism evidence="10 11">
    <name type="scientific">Phytohabitans houttuyneae</name>
    <dbReference type="NCBI Taxonomy" id="1076126"/>
    <lineage>
        <taxon>Bacteria</taxon>
        <taxon>Bacillati</taxon>
        <taxon>Actinomycetota</taxon>
        <taxon>Actinomycetes</taxon>
        <taxon>Micromonosporales</taxon>
        <taxon>Micromonosporaceae</taxon>
    </lineage>
</organism>
<dbReference type="GO" id="GO:0071949">
    <property type="term" value="F:FAD binding"/>
    <property type="evidence" value="ECO:0007669"/>
    <property type="project" value="InterPro"/>
</dbReference>
<evidence type="ECO:0000256" key="2">
    <source>
        <dbReference type="ARBA" id="ARBA00008000"/>
    </source>
</evidence>
<dbReference type="InterPro" id="IPR016169">
    <property type="entry name" value="FAD-bd_PCMH_sub2"/>
</dbReference>
<feature type="active site" description="Proton donor/acceptor" evidence="5">
    <location>
        <position position="428"/>
    </location>
</feature>
<proteinExistence type="inferred from homology"/>
<dbReference type="InterPro" id="IPR016171">
    <property type="entry name" value="Vanillyl_alc_oxidase_C-sub2"/>
</dbReference>
<evidence type="ECO:0000256" key="6">
    <source>
        <dbReference type="PIRSR" id="PIRSR625650-2"/>
    </source>
</evidence>
<dbReference type="InterPro" id="IPR036318">
    <property type="entry name" value="FAD-bd_PCMH-like_sf"/>
</dbReference>
<dbReference type="PROSITE" id="PS51387">
    <property type="entry name" value="FAD_PCMH"/>
    <property type="match status" value="1"/>
</dbReference>
<feature type="binding site" evidence="7">
    <location>
        <begin position="261"/>
        <end position="267"/>
    </location>
    <ligand>
        <name>FAD</name>
        <dbReference type="ChEBI" id="CHEBI:57692"/>
    </ligand>
</feature>
<dbReference type="Gene3D" id="3.30.465.10">
    <property type="match status" value="1"/>
</dbReference>
<feature type="binding site" evidence="6">
    <location>
        <position position="371"/>
    </location>
    <ligand>
        <name>substrate</name>
    </ligand>
</feature>
<evidence type="ECO:0000256" key="7">
    <source>
        <dbReference type="PIRSR" id="PIRSR625650-3"/>
    </source>
</evidence>
<dbReference type="SUPFAM" id="SSF55103">
    <property type="entry name" value="FAD-linked oxidases, C-terminal domain"/>
    <property type="match status" value="1"/>
</dbReference>
<dbReference type="Pfam" id="PF01565">
    <property type="entry name" value="FAD_binding_4"/>
    <property type="match status" value="1"/>
</dbReference>
<evidence type="ECO:0000256" key="8">
    <source>
        <dbReference type="PIRSR" id="PIRSR625650-4"/>
    </source>
</evidence>
<keyword evidence="3" id="KW-0285">Flavoprotein</keyword>
<feature type="binding site" evidence="7">
    <location>
        <begin position="210"/>
        <end position="213"/>
    </location>
    <ligand>
        <name>FAD</name>
        <dbReference type="ChEBI" id="CHEBI:57692"/>
    </ligand>
</feature>
<comment type="caution">
    <text evidence="10">The sequence shown here is derived from an EMBL/GenBank/DDBJ whole genome shotgun (WGS) entry which is preliminary data.</text>
</comment>
<dbReference type="FunFam" id="1.10.45.10:FF:000001">
    <property type="entry name" value="D-lactate dehydrogenase mitochondrial"/>
    <property type="match status" value="1"/>
</dbReference>
<dbReference type="AlphaFoldDB" id="A0A6V8JYQ8"/>
<dbReference type="InterPro" id="IPR016164">
    <property type="entry name" value="FAD-linked_Oxase-like_C"/>
</dbReference>